<feature type="region of interest" description="Disordered" evidence="1">
    <location>
        <begin position="1"/>
        <end position="56"/>
    </location>
</feature>
<reference evidence="2" key="2">
    <citation type="journal article" date="2015" name="Data Brief">
        <title>Shoot transcriptome of the giant reed, Arundo donax.</title>
        <authorList>
            <person name="Barrero R.A."/>
            <person name="Guerrero F.D."/>
            <person name="Moolhuijzen P."/>
            <person name="Goolsby J.A."/>
            <person name="Tidwell J."/>
            <person name="Bellgard S.E."/>
            <person name="Bellgard M.I."/>
        </authorList>
    </citation>
    <scope>NUCLEOTIDE SEQUENCE</scope>
    <source>
        <tissue evidence="2">Shoot tissue taken approximately 20 cm above the soil surface</tissue>
    </source>
</reference>
<name>A0A0A9H1H4_ARUDO</name>
<sequence length="56" mass="6223">MRCHTFWQGVPEVEERQQPRAELRAGPRRHCRVAAGPSGEELAPNGNPRASSGKEK</sequence>
<accession>A0A0A9H1H4</accession>
<proteinExistence type="predicted"/>
<reference evidence="2" key="1">
    <citation type="submission" date="2014-09" db="EMBL/GenBank/DDBJ databases">
        <authorList>
            <person name="Magalhaes I.L.F."/>
            <person name="Oliveira U."/>
            <person name="Santos F.R."/>
            <person name="Vidigal T.H.D.A."/>
            <person name="Brescovit A.D."/>
            <person name="Santos A.J."/>
        </authorList>
    </citation>
    <scope>NUCLEOTIDE SEQUENCE</scope>
    <source>
        <tissue evidence="2">Shoot tissue taken approximately 20 cm above the soil surface</tissue>
    </source>
</reference>
<protein>
    <submittedName>
        <fullName evidence="2">Uncharacterized protein</fullName>
    </submittedName>
</protein>
<dbReference type="EMBL" id="GBRH01171163">
    <property type="protein sequence ID" value="JAE26733.1"/>
    <property type="molecule type" value="Transcribed_RNA"/>
</dbReference>
<organism evidence="2">
    <name type="scientific">Arundo donax</name>
    <name type="common">Giant reed</name>
    <name type="synonym">Donax arundinaceus</name>
    <dbReference type="NCBI Taxonomy" id="35708"/>
    <lineage>
        <taxon>Eukaryota</taxon>
        <taxon>Viridiplantae</taxon>
        <taxon>Streptophyta</taxon>
        <taxon>Embryophyta</taxon>
        <taxon>Tracheophyta</taxon>
        <taxon>Spermatophyta</taxon>
        <taxon>Magnoliopsida</taxon>
        <taxon>Liliopsida</taxon>
        <taxon>Poales</taxon>
        <taxon>Poaceae</taxon>
        <taxon>PACMAD clade</taxon>
        <taxon>Arundinoideae</taxon>
        <taxon>Arundineae</taxon>
        <taxon>Arundo</taxon>
    </lineage>
</organism>
<evidence type="ECO:0000256" key="1">
    <source>
        <dbReference type="SAM" id="MobiDB-lite"/>
    </source>
</evidence>
<feature type="compositionally biased region" description="Basic and acidic residues" evidence="1">
    <location>
        <begin position="13"/>
        <end position="25"/>
    </location>
</feature>
<dbReference type="AlphaFoldDB" id="A0A0A9H1H4"/>
<evidence type="ECO:0000313" key="2">
    <source>
        <dbReference type="EMBL" id="JAE26733.1"/>
    </source>
</evidence>